<dbReference type="HOGENOM" id="CLU_035715_3_0_12"/>
<evidence type="ECO:0000313" key="2">
    <source>
        <dbReference type="Proteomes" id="UP000008466"/>
    </source>
</evidence>
<dbReference type="RefSeq" id="WP_013606725.1">
    <property type="nucleotide sequence ID" value="NC_015152.1"/>
</dbReference>
<dbReference type="Proteomes" id="UP000008466">
    <property type="component" value="Chromosome"/>
</dbReference>
<protein>
    <recommendedName>
        <fullName evidence="3">Lipoprotein</fullName>
    </recommendedName>
</protein>
<organism evidence="1 2">
    <name type="scientific">Sphaerochaeta globosa (strain ATCC BAA-1886 / DSM 22777 / Buddy)</name>
    <name type="common">Spirochaeta sp. (strain Buddy)</name>
    <dbReference type="NCBI Taxonomy" id="158189"/>
    <lineage>
        <taxon>Bacteria</taxon>
        <taxon>Pseudomonadati</taxon>
        <taxon>Spirochaetota</taxon>
        <taxon>Spirochaetia</taxon>
        <taxon>Spirochaetales</taxon>
        <taxon>Sphaerochaetaceae</taxon>
        <taxon>Sphaerochaeta</taxon>
    </lineage>
</organism>
<evidence type="ECO:0008006" key="3">
    <source>
        <dbReference type="Google" id="ProtNLM"/>
    </source>
</evidence>
<gene>
    <name evidence="1" type="ordered locus">SpiBuddy_1049</name>
</gene>
<name>F0RYN1_SPHGB</name>
<dbReference type="PROSITE" id="PS51257">
    <property type="entry name" value="PROKAR_LIPOPROTEIN"/>
    <property type="match status" value="1"/>
</dbReference>
<accession>F0RYN1</accession>
<dbReference type="KEGG" id="sbu:SpiBuddy_1049"/>
<reference evidence="2" key="1">
    <citation type="submission" date="2011-02" db="EMBL/GenBank/DDBJ databases">
        <title>Complete sequence of Spirochaeta sp. Buddy.</title>
        <authorList>
            <person name="Lucas S."/>
            <person name="Copeland A."/>
            <person name="Lapidus A."/>
            <person name="Cheng J.-F."/>
            <person name="Goodwin L."/>
            <person name="Pitluck S."/>
            <person name="Zeytun A."/>
            <person name="Detter J.C."/>
            <person name="Han C."/>
            <person name="Tapia R."/>
            <person name="Land M."/>
            <person name="Hauser L."/>
            <person name="Kyrpides N."/>
            <person name="Ivanova N."/>
            <person name="Mikhailova N."/>
            <person name="Pagani I."/>
            <person name="Ritalahti K.M."/>
            <person name="Loeffler F.E."/>
            <person name="Woyke T."/>
        </authorList>
    </citation>
    <scope>NUCLEOTIDE SEQUENCE [LARGE SCALE GENOMIC DNA]</scope>
    <source>
        <strain evidence="2">ATCC BAA-1886 / DSM 22777 / Buddy</strain>
    </source>
</reference>
<dbReference type="AlphaFoldDB" id="F0RYN1"/>
<dbReference type="EMBL" id="CP002541">
    <property type="protein sequence ID" value="ADY12874.1"/>
    <property type="molecule type" value="Genomic_DNA"/>
</dbReference>
<dbReference type="STRING" id="158189.SpiBuddy_1049"/>
<proteinExistence type="predicted"/>
<dbReference type="OrthoDB" id="9769023at2"/>
<keyword evidence="2" id="KW-1185">Reference proteome</keyword>
<evidence type="ECO:0000313" key="1">
    <source>
        <dbReference type="EMBL" id="ADY12874.1"/>
    </source>
</evidence>
<sequence>MRTTHRTISIQRLLCLLLLCPTLFLGCSSYIDLSSSQHHVIQGNYEKAYQNLQGQAPSLLKAQGPIIVNYDLGLLARLNKNYTESNFLLSESERLIREAYTQSVAANLASYVLNDNTKAYQGEEYEDIYLNLFKALNFIALGEQESALVELNRSMEKQAFLKQKYEQYSKQAREYASQQGLGSIATESYASSFSTSALINYLAYLVAQSLGEESSSYFAKEQVKHAFSSQPQLYRFALPSSLEQKEPEPGKERLHLISFNGQAPLKQERWEYVYLGPTNQAKIAYPVLVGRISNVQSIQVKANGQTQATLQKIESMSAVAIDTFRSKSQLTKTKAVLRAMSKAVGIAIYDSVIQQDDKLTAAEELLGLIFRVAQDVSERADVRSTHFLPSEAWVGSIDLEPGLYDIEFSFLNATGGVLHTMVLPNQAVKQGTLNLSEAYYAL</sequence>
<dbReference type="eggNOG" id="COG3014">
    <property type="taxonomic scope" value="Bacteria"/>
</dbReference>